<dbReference type="EMBL" id="FOKI01000003">
    <property type="protein sequence ID" value="SFA79700.1"/>
    <property type="molecule type" value="Genomic_DNA"/>
</dbReference>
<evidence type="ECO:0000259" key="1">
    <source>
        <dbReference type="Pfam" id="PF13302"/>
    </source>
</evidence>
<name>A0A1I0VUW1_9CLOT</name>
<accession>A0A1I0VUW1</accession>
<dbReference type="Gene3D" id="3.40.630.30">
    <property type="match status" value="1"/>
</dbReference>
<dbReference type="PANTHER" id="PTHR39173:SF1">
    <property type="entry name" value="ACETYLTRANSFERASE"/>
    <property type="match status" value="1"/>
</dbReference>
<protein>
    <submittedName>
        <fullName evidence="2">Acetyltransferase (GNAT) domain-containing protein</fullName>
    </submittedName>
</protein>
<evidence type="ECO:0000313" key="2">
    <source>
        <dbReference type="EMBL" id="SFA79700.1"/>
    </source>
</evidence>
<dbReference type="PANTHER" id="PTHR39173">
    <property type="entry name" value="ACETYLTRANSFERASE"/>
    <property type="match status" value="1"/>
</dbReference>
<dbReference type="GO" id="GO:0016747">
    <property type="term" value="F:acyltransferase activity, transferring groups other than amino-acyl groups"/>
    <property type="evidence" value="ECO:0007669"/>
    <property type="project" value="InterPro"/>
</dbReference>
<dbReference type="Pfam" id="PF13302">
    <property type="entry name" value="Acetyltransf_3"/>
    <property type="match status" value="1"/>
</dbReference>
<gene>
    <name evidence="2" type="ORF">SAMN04488528_100320</name>
</gene>
<proteinExistence type="predicted"/>
<dbReference type="AlphaFoldDB" id="A0A1I0VUW1"/>
<dbReference type="STRING" id="84698.SAMN04488528_100320"/>
<dbReference type="InterPro" id="IPR000182">
    <property type="entry name" value="GNAT_dom"/>
</dbReference>
<organism evidence="2 3">
    <name type="scientific">Clostridium frigidicarnis</name>
    <dbReference type="NCBI Taxonomy" id="84698"/>
    <lineage>
        <taxon>Bacteria</taxon>
        <taxon>Bacillati</taxon>
        <taxon>Bacillota</taxon>
        <taxon>Clostridia</taxon>
        <taxon>Eubacteriales</taxon>
        <taxon>Clostridiaceae</taxon>
        <taxon>Clostridium</taxon>
    </lineage>
</organism>
<keyword evidence="3" id="KW-1185">Reference proteome</keyword>
<feature type="domain" description="N-acetyltransferase" evidence="1">
    <location>
        <begin position="26"/>
        <end position="117"/>
    </location>
</feature>
<dbReference type="InterPro" id="IPR016181">
    <property type="entry name" value="Acyl_CoA_acyltransferase"/>
</dbReference>
<evidence type="ECO:0000313" key="3">
    <source>
        <dbReference type="Proteomes" id="UP000198619"/>
    </source>
</evidence>
<dbReference type="Proteomes" id="UP000198619">
    <property type="component" value="Unassembled WGS sequence"/>
</dbReference>
<keyword evidence="2" id="KW-0808">Transferase</keyword>
<dbReference type="RefSeq" id="WP_242948274.1">
    <property type="nucleotide sequence ID" value="NZ_FOKI01000003.1"/>
</dbReference>
<sequence>MFYNTDFLKNNEIYLKLYKTANANPEKNWVPAYYFKICLNTTDEEIGTCDLRIGHNKGLYYGGNIGYGVDEQYRGNHYAAKACKLLFQLARKHELQYLIITCNPDNYSSRKTCEYLGGILKEIIDLPKDNDMFLQGERQECIYEFIL</sequence>
<dbReference type="SUPFAM" id="SSF55729">
    <property type="entry name" value="Acyl-CoA N-acyltransferases (Nat)"/>
    <property type="match status" value="1"/>
</dbReference>
<reference evidence="2 3" key="1">
    <citation type="submission" date="2016-10" db="EMBL/GenBank/DDBJ databases">
        <authorList>
            <person name="de Groot N.N."/>
        </authorList>
    </citation>
    <scope>NUCLEOTIDE SEQUENCE [LARGE SCALE GENOMIC DNA]</scope>
    <source>
        <strain evidence="2 3">DSM 12271</strain>
    </source>
</reference>